<name>A0ABU1ICR2_9BURK</name>
<keyword evidence="4" id="KW-1185">Reference proteome</keyword>
<feature type="domain" description="DUF112" evidence="2">
    <location>
        <begin position="20"/>
        <end position="439"/>
    </location>
</feature>
<gene>
    <name evidence="3" type="ORF">QE399_002703</name>
</gene>
<dbReference type="EMBL" id="JAVIZX010000001">
    <property type="protein sequence ID" value="MDR6215014.1"/>
    <property type="molecule type" value="Genomic_DNA"/>
</dbReference>
<feature type="transmembrane region" description="Helical" evidence="1">
    <location>
        <begin position="138"/>
        <end position="158"/>
    </location>
</feature>
<sequence length="512" mass="53366">MDLLSNLWLGLQVASEPITLAYCFFGVLLGTVVGVLPGIGSLAAISLLLPLTYHMPPTAAIIMLAGVYYGAQYGGSTASILLNLPGSPSSAVTCLDGYPMAKKGKAGIALFVTTIASLAGAMSGLVLLVLFSPAIASIGLQFGPAEFFSMMVLGLVAASSMTTGSAAKGLCMVVFGLLLGMVGTDVNSGVARFSFDVPELTDGINLIALAMGLFGVAEVVRCINSEDTNRKPDKVTLRSMVPSREEMRATVKPMVRGSALGSALGALPGVGPSIAAFMSYAIEKKVARDPSRFGKGAVEGITAPESANNAAAQTAFVPSLSLGIPGDAVMAVMLGALIIHGIQPGPMLITEQPQLFWGLVVSFAIGNIMLVVLNLPTIGLWVALLRIPFAWMYPAILVFVALGVYSVNNNVFDIYSVAALGIMGYALMVLRFEPAPLLLGYILGPMLEEHLRRAMLLSRGDATVFVTRPISATLLALTAAMLAWAVWSTVRKTIRAKKALDAAQEALADAPA</sequence>
<organism evidence="3 4">
    <name type="scientific">Paracidovorax wautersii</name>
    <dbReference type="NCBI Taxonomy" id="1177982"/>
    <lineage>
        <taxon>Bacteria</taxon>
        <taxon>Pseudomonadati</taxon>
        <taxon>Pseudomonadota</taxon>
        <taxon>Betaproteobacteria</taxon>
        <taxon>Burkholderiales</taxon>
        <taxon>Comamonadaceae</taxon>
        <taxon>Paracidovorax</taxon>
    </lineage>
</organism>
<feature type="transmembrane region" description="Helical" evidence="1">
    <location>
        <begin position="470"/>
        <end position="490"/>
    </location>
</feature>
<feature type="transmembrane region" description="Helical" evidence="1">
    <location>
        <begin position="51"/>
        <end position="71"/>
    </location>
</feature>
<accession>A0ABU1ICR2</accession>
<dbReference type="Proteomes" id="UP001267710">
    <property type="component" value="Unassembled WGS sequence"/>
</dbReference>
<proteinExistence type="predicted"/>
<reference evidence="3 4" key="1">
    <citation type="submission" date="2023-08" db="EMBL/GenBank/DDBJ databases">
        <title>Functional and genomic diversity of the sorghum phyllosphere microbiome.</title>
        <authorList>
            <person name="Shade A."/>
        </authorList>
    </citation>
    <scope>NUCLEOTIDE SEQUENCE [LARGE SCALE GENOMIC DNA]</scope>
    <source>
        <strain evidence="3 4">SORGH_AS_0335</strain>
    </source>
</reference>
<dbReference type="PANTHER" id="PTHR35342:SF5">
    <property type="entry name" value="TRICARBOXYLIC TRANSPORT PROTEIN"/>
    <property type="match status" value="1"/>
</dbReference>
<feature type="transmembrane region" description="Helical" evidence="1">
    <location>
        <begin position="108"/>
        <end position="132"/>
    </location>
</feature>
<protein>
    <submittedName>
        <fullName evidence="3">Tricarboxylic transport membrane protein</fullName>
    </submittedName>
</protein>
<feature type="transmembrane region" description="Helical" evidence="1">
    <location>
        <begin position="414"/>
        <end position="432"/>
    </location>
</feature>
<keyword evidence="1" id="KW-0812">Transmembrane</keyword>
<keyword evidence="1" id="KW-0472">Membrane</keyword>
<feature type="transmembrane region" description="Helical" evidence="1">
    <location>
        <begin position="257"/>
        <end position="282"/>
    </location>
</feature>
<feature type="transmembrane region" description="Helical" evidence="1">
    <location>
        <begin position="165"/>
        <end position="183"/>
    </location>
</feature>
<feature type="transmembrane region" description="Helical" evidence="1">
    <location>
        <begin position="20"/>
        <end position="45"/>
    </location>
</feature>
<feature type="transmembrane region" description="Helical" evidence="1">
    <location>
        <begin position="390"/>
        <end position="407"/>
    </location>
</feature>
<dbReference type="Pfam" id="PF01970">
    <property type="entry name" value="TctA"/>
    <property type="match status" value="1"/>
</dbReference>
<evidence type="ECO:0000256" key="1">
    <source>
        <dbReference type="SAM" id="Phobius"/>
    </source>
</evidence>
<keyword evidence="1" id="KW-1133">Transmembrane helix</keyword>
<dbReference type="PANTHER" id="PTHR35342">
    <property type="entry name" value="TRICARBOXYLIC TRANSPORT PROTEIN"/>
    <property type="match status" value="1"/>
</dbReference>
<feature type="transmembrane region" description="Helical" evidence="1">
    <location>
        <begin position="203"/>
        <end position="224"/>
    </location>
</feature>
<feature type="transmembrane region" description="Helical" evidence="1">
    <location>
        <begin position="355"/>
        <end position="384"/>
    </location>
</feature>
<comment type="caution">
    <text evidence="3">The sequence shown here is derived from an EMBL/GenBank/DDBJ whole genome shotgun (WGS) entry which is preliminary data.</text>
</comment>
<dbReference type="RefSeq" id="WP_309829306.1">
    <property type="nucleotide sequence ID" value="NZ_JAVIZX010000001.1"/>
</dbReference>
<evidence type="ECO:0000313" key="4">
    <source>
        <dbReference type="Proteomes" id="UP001267710"/>
    </source>
</evidence>
<evidence type="ECO:0000313" key="3">
    <source>
        <dbReference type="EMBL" id="MDR6215014.1"/>
    </source>
</evidence>
<evidence type="ECO:0000259" key="2">
    <source>
        <dbReference type="Pfam" id="PF01970"/>
    </source>
</evidence>
<dbReference type="InterPro" id="IPR002823">
    <property type="entry name" value="DUF112_TM"/>
</dbReference>
<feature type="transmembrane region" description="Helical" evidence="1">
    <location>
        <begin position="322"/>
        <end position="343"/>
    </location>
</feature>